<sequence length="251" mass="28429">MQFTQFEVPSGQFEHGQASPVQDLPLQNENEFENPAAIVPTTTIPRDKYDLISFLALVVKVLQESKYMQIRPVSVETKPSETLYCLYGSVQSLTQILGVYFDTPNLIYSVVHDEYGKLVSSSIVFKVEPKSYSLMAVMKFQDIGEISHPTKTATSLFSGMQLDYTRTLADYNIKKQATILFSAFEPYIPSDLQCCILTYYQYILTSLFTYQLIVKRGSKSENGYHLALYVVQILCSNLFLSIGNQIHGIVF</sequence>
<evidence type="ECO:0000313" key="3">
    <source>
        <dbReference type="Proteomes" id="UP001642409"/>
    </source>
</evidence>
<dbReference type="AlphaFoldDB" id="A0AA86TTZ7"/>
<reference evidence="2 3" key="2">
    <citation type="submission" date="2024-07" db="EMBL/GenBank/DDBJ databases">
        <authorList>
            <person name="Akdeniz Z."/>
        </authorList>
    </citation>
    <scope>NUCLEOTIDE SEQUENCE [LARGE SCALE GENOMIC DNA]</scope>
</reference>
<dbReference type="EMBL" id="CATOUU010000409">
    <property type="protein sequence ID" value="CAI9928661.1"/>
    <property type="molecule type" value="Genomic_DNA"/>
</dbReference>
<evidence type="ECO:0000313" key="2">
    <source>
        <dbReference type="EMBL" id="CAL6064452.1"/>
    </source>
</evidence>
<name>A0AA86TTZ7_9EUKA</name>
<dbReference type="EMBL" id="CAXDID020000250">
    <property type="protein sequence ID" value="CAL6064452.1"/>
    <property type="molecule type" value="Genomic_DNA"/>
</dbReference>
<dbReference type="Proteomes" id="UP001642409">
    <property type="component" value="Unassembled WGS sequence"/>
</dbReference>
<evidence type="ECO:0000313" key="1">
    <source>
        <dbReference type="EMBL" id="CAI9928661.1"/>
    </source>
</evidence>
<accession>A0AA86TTZ7</accession>
<comment type="caution">
    <text evidence="1">The sequence shown here is derived from an EMBL/GenBank/DDBJ whole genome shotgun (WGS) entry which is preliminary data.</text>
</comment>
<reference evidence="1" key="1">
    <citation type="submission" date="2023-06" db="EMBL/GenBank/DDBJ databases">
        <authorList>
            <person name="Kurt Z."/>
        </authorList>
    </citation>
    <scope>NUCLEOTIDE SEQUENCE</scope>
</reference>
<protein>
    <submittedName>
        <fullName evidence="2">Hypothetical_protein</fullName>
    </submittedName>
</protein>
<proteinExistence type="predicted"/>
<dbReference type="Gene3D" id="3.10.20.90">
    <property type="entry name" value="Phosphatidylinositol 3-kinase Catalytic Subunit, Chain A, domain 1"/>
    <property type="match status" value="1"/>
</dbReference>
<organism evidence="1">
    <name type="scientific">Hexamita inflata</name>
    <dbReference type="NCBI Taxonomy" id="28002"/>
    <lineage>
        <taxon>Eukaryota</taxon>
        <taxon>Metamonada</taxon>
        <taxon>Diplomonadida</taxon>
        <taxon>Hexamitidae</taxon>
        <taxon>Hexamitinae</taxon>
        <taxon>Hexamita</taxon>
    </lineage>
</organism>
<keyword evidence="3" id="KW-1185">Reference proteome</keyword>
<gene>
    <name evidence="1" type="ORF">HINF_LOCUS16306</name>
    <name evidence="2" type="ORF">HINF_LOCUS51362</name>
</gene>